<proteinExistence type="inferred from homology"/>
<reference evidence="4" key="1">
    <citation type="submission" date="2011-03" db="EMBL/GenBank/DDBJ databases">
        <authorList>
            <person name="Voget S."/>
            <person name="Streit W.R."/>
            <person name="Jaeger K.E."/>
            <person name="Daniel R."/>
        </authorList>
    </citation>
    <scope>NUCLEOTIDE SEQUENCE [LARGE SCALE GENOMIC DNA]</scope>
    <source>
        <strain evidence="4">PG1</strain>
    </source>
</reference>
<dbReference type="AlphaFoldDB" id="A0A0B6SCH6"/>
<evidence type="ECO:0000313" key="4">
    <source>
        <dbReference type="Proteomes" id="UP000031838"/>
    </source>
</evidence>
<comment type="similarity">
    <text evidence="1">Belongs to the YciI family.</text>
</comment>
<reference evidence="3 4" key="2">
    <citation type="journal article" date="2016" name="Appl. Microbiol. Biotechnol.">
        <title>Mutations improving production and secretion of extracellular lipase by Burkholderia glumae PG1.</title>
        <authorList>
            <person name="Knapp A."/>
            <person name="Voget S."/>
            <person name="Gao R."/>
            <person name="Zaburannyi N."/>
            <person name="Krysciak D."/>
            <person name="Breuer M."/>
            <person name="Hauer B."/>
            <person name="Streit W.R."/>
            <person name="Muller R."/>
            <person name="Daniel R."/>
            <person name="Jaeger K.E."/>
        </authorList>
    </citation>
    <scope>NUCLEOTIDE SEQUENCE [LARGE SCALE GENOMIC DNA]</scope>
    <source>
        <strain evidence="3 4">PG1</strain>
    </source>
</reference>
<name>A0A0B6SCH6_BURPL</name>
<evidence type="ECO:0000313" key="3">
    <source>
        <dbReference type="EMBL" id="AJK49951.1"/>
    </source>
</evidence>
<gene>
    <name evidence="3" type="ORF">BGL_2c18850</name>
</gene>
<organism evidence="3 4">
    <name type="scientific">Burkholderia plantarii</name>
    <dbReference type="NCBI Taxonomy" id="41899"/>
    <lineage>
        <taxon>Bacteria</taxon>
        <taxon>Pseudomonadati</taxon>
        <taxon>Pseudomonadota</taxon>
        <taxon>Betaproteobacteria</taxon>
        <taxon>Burkholderiales</taxon>
        <taxon>Burkholderiaceae</taxon>
        <taxon>Burkholderia</taxon>
    </lineage>
</organism>
<dbReference type="RefSeq" id="WP_042628303.1">
    <property type="nucleotide sequence ID" value="NZ_BSTO01000021.1"/>
</dbReference>
<keyword evidence="4" id="KW-1185">Reference proteome</keyword>
<dbReference type="KEGG" id="bpla:bpln_2g19370"/>
<dbReference type="InterPro" id="IPR011008">
    <property type="entry name" value="Dimeric_a/b-barrel"/>
</dbReference>
<dbReference type="HOGENOM" id="CLU_110355_3_1_4"/>
<dbReference type="PANTHER" id="PTHR33606">
    <property type="entry name" value="PROTEIN YCII"/>
    <property type="match status" value="1"/>
</dbReference>
<dbReference type="KEGG" id="bgp:BGL_2c18850"/>
<dbReference type="Pfam" id="PF03795">
    <property type="entry name" value="YCII"/>
    <property type="match status" value="1"/>
</dbReference>
<dbReference type="InterPro" id="IPR051807">
    <property type="entry name" value="Sec-metab_biosynth-assoc"/>
</dbReference>
<dbReference type="PANTHER" id="PTHR33606:SF3">
    <property type="entry name" value="PROTEIN YCII"/>
    <property type="match status" value="1"/>
</dbReference>
<dbReference type="InterPro" id="IPR005545">
    <property type="entry name" value="YCII"/>
</dbReference>
<sequence length="100" mass="10809">MLFSIQLLDRPGTIALRTELRPAHKAYLGAVAERIAFAGPLFEADGETVAGSLLVLDFPSREAALEWLDAEPFTAAGVYGTRTIHAFANLWPQRAGFPPA</sequence>
<feature type="domain" description="YCII-related" evidence="2">
    <location>
        <begin position="1"/>
        <end position="87"/>
    </location>
</feature>
<accession>A0A0B6SCH6</accession>
<protein>
    <recommendedName>
        <fullName evidence="2">YCII-related domain-containing protein</fullName>
    </recommendedName>
</protein>
<dbReference type="EMBL" id="CP002581">
    <property type="protein sequence ID" value="AJK49951.1"/>
    <property type="molecule type" value="Genomic_DNA"/>
</dbReference>
<evidence type="ECO:0000259" key="2">
    <source>
        <dbReference type="Pfam" id="PF03795"/>
    </source>
</evidence>
<dbReference type="SUPFAM" id="SSF54909">
    <property type="entry name" value="Dimeric alpha+beta barrel"/>
    <property type="match status" value="1"/>
</dbReference>
<evidence type="ECO:0000256" key="1">
    <source>
        <dbReference type="ARBA" id="ARBA00007689"/>
    </source>
</evidence>
<dbReference type="Proteomes" id="UP000031838">
    <property type="component" value="Chromosome 2"/>
</dbReference>
<dbReference type="Gene3D" id="3.30.70.1060">
    <property type="entry name" value="Dimeric alpha+beta barrel"/>
    <property type="match status" value="1"/>
</dbReference>